<dbReference type="InterPro" id="IPR044760">
    <property type="entry name" value="TRAPPC2L"/>
</dbReference>
<keyword evidence="6" id="KW-1185">Reference proteome</keyword>
<name>A0AAZ3RMQ2_ONCTS</name>
<keyword evidence="3" id="KW-0931">ER-Golgi transport</keyword>
<reference evidence="5" key="2">
    <citation type="submission" date="2025-08" db="UniProtKB">
        <authorList>
            <consortium name="Ensembl"/>
        </authorList>
    </citation>
    <scope>IDENTIFICATION</scope>
</reference>
<dbReference type="Gene3D" id="3.30.450.70">
    <property type="match status" value="2"/>
</dbReference>
<dbReference type="SUPFAM" id="SSF64356">
    <property type="entry name" value="SNARE-like"/>
    <property type="match status" value="2"/>
</dbReference>
<gene>
    <name evidence="5" type="primary">LOC112249116</name>
</gene>
<evidence type="ECO:0000256" key="3">
    <source>
        <dbReference type="ARBA" id="ARBA00022892"/>
    </source>
</evidence>
<dbReference type="CDD" id="cd14854">
    <property type="entry name" value="TRAPPC2L"/>
    <property type="match status" value="1"/>
</dbReference>
<protein>
    <recommendedName>
        <fullName evidence="4">Trafficking protein particle complex subunit 2-like protein</fullName>
    </recommendedName>
</protein>
<dbReference type="GO" id="GO:0006888">
    <property type="term" value="P:endoplasmic reticulum to Golgi vesicle-mediated transport"/>
    <property type="evidence" value="ECO:0007669"/>
    <property type="project" value="InterPro"/>
</dbReference>
<comment type="similarity">
    <text evidence="2">Belongs to the TRAPP small subunits family. Sedlin subfamily.</text>
</comment>
<dbReference type="Ensembl" id="ENSOTST00005164812.1">
    <property type="protein sequence ID" value="ENSOTSP00005141560.1"/>
    <property type="gene ID" value="ENSOTSG00005056354.1"/>
</dbReference>
<keyword evidence="3" id="KW-0813">Transport</keyword>
<dbReference type="Proteomes" id="UP000694402">
    <property type="component" value="Unassembled WGS sequence"/>
</dbReference>
<reference evidence="6" key="1">
    <citation type="journal article" date="2018" name="PLoS ONE">
        <title>Chinook salmon (Oncorhynchus tshawytscha) genome and transcriptome.</title>
        <authorList>
            <person name="Christensen K.A."/>
            <person name="Leong J.S."/>
            <person name="Sakhrani D."/>
            <person name="Biagi C.A."/>
            <person name="Minkley D.R."/>
            <person name="Withler R.E."/>
            <person name="Rondeau E.B."/>
            <person name="Koop B.F."/>
            <person name="Devlin R.H."/>
        </authorList>
    </citation>
    <scope>NUCLEOTIDE SEQUENCE [LARGE SCALE GENOMIC DNA]</scope>
</reference>
<dbReference type="Pfam" id="PF04628">
    <property type="entry name" value="Sedlin_N"/>
    <property type="match status" value="2"/>
</dbReference>
<dbReference type="InterPro" id="IPR011012">
    <property type="entry name" value="Longin-like_dom_sf"/>
</dbReference>
<dbReference type="GeneTree" id="ENSGT00510000047505"/>
<dbReference type="AlphaFoldDB" id="A0AAZ3RMQ2"/>
<dbReference type="PANTHER" id="PTHR12403">
    <property type="entry name" value="TRAFFICKING PROTEIN PARTICLE COMPLEX SUBUNIT 2"/>
    <property type="match status" value="1"/>
</dbReference>
<dbReference type="InterPro" id="IPR006722">
    <property type="entry name" value="Sedlin"/>
</dbReference>
<proteinExistence type="inferred from homology"/>
<sequence length="219" mass="25359">MLTRLKTQVPLFSMNSYTKLREKLKLSGLSFASTHSHVIRLGRHSRHNSKMAVCIAVIAKENYPLFIRSVPIQNELKFHYTVHTSLDVVEEKISAVGKAMADQRELYLGLLYPTEDYKVYPHLIKWYVTCLHQFFSYQIVCILLYRHTRYGYVTNSKVKFVIVVDSSNTSLRDNEIRSMFRKLHNSFTDVMCNPFYNPGDTIQSKAFDSIVSAMMVQAS</sequence>
<evidence type="ECO:0000313" key="6">
    <source>
        <dbReference type="Proteomes" id="UP000694402"/>
    </source>
</evidence>
<comment type="subcellular location">
    <subcellularLocation>
        <location evidence="1">Cytoplasm</location>
        <location evidence="1">Perinuclear region</location>
    </subcellularLocation>
</comment>
<evidence type="ECO:0000256" key="1">
    <source>
        <dbReference type="ARBA" id="ARBA00004556"/>
    </source>
</evidence>
<evidence type="ECO:0000256" key="4">
    <source>
        <dbReference type="ARBA" id="ARBA00024408"/>
    </source>
</evidence>
<organism evidence="5 6">
    <name type="scientific">Oncorhynchus tshawytscha</name>
    <name type="common">Chinook salmon</name>
    <name type="synonym">Salmo tshawytscha</name>
    <dbReference type="NCBI Taxonomy" id="74940"/>
    <lineage>
        <taxon>Eukaryota</taxon>
        <taxon>Metazoa</taxon>
        <taxon>Chordata</taxon>
        <taxon>Craniata</taxon>
        <taxon>Vertebrata</taxon>
        <taxon>Euteleostomi</taxon>
        <taxon>Actinopterygii</taxon>
        <taxon>Neopterygii</taxon>
        <taxon>Teleostei</taxon>
        <taxon>Protacanthopterygii</taxon>
        <taxon>Salmoniformes</taxon>
        <taxon>Salmonidae</taxon>
        <taxon>Salmoninae</taxon>
        <taxon>Oncorhynchus</taxon>
    </lineage>
</organism>
<accession>A0AAZ3RMQ2</accession>
<dbReference type="GO" id="GO:0048471">
    <property type="term" value="C:perinuclear region of cytoplasm"/>
    <property type="evidence" value="ECO:0007669"/>
    <property type="project" value="UniProtKB-SubCell"/>
</dbReference>
<evidence type="ECO:0000313" key="5">
    <source>
        <dbReference type="Ensembl" id="ENSOTSP00005141560.1"/>
    </source>
</evidence>
<reference evidence="5" key="3">
    <citation type="submission" date="2025-09" db="UniProtKB">
        <authorList>
            <consortium name="Ensembl"/>
        </authorList>
    </citation>
    <scope>IDENTIFICATION</scope>
</reference>
<evidence type="ECO:0000256" key="2">
    <source>
        <dbReference type="ARBA" id="ARBA00006626"/>
    </source>
</evidence>